<dbReference type="AlphaFoldDB" id="A0A0C2YNV7"/>
<reference evidence="2 3" key="1">
    <citation type="submission" date="2014-04" db="EMBL/GenBank/DDBJ databases">
        <authorList>
            <consortium name="DOE Joint Genome Institute"/>
            <person name="Kuo A."/>
            <person name="Gay G."/>
            <person name="Dore J."/>
            <person name="Kohler A."/>
            <person name="Nagy L.G."/>
            <person name="Floudas D."/>
            <person name="Copeland A."/>
            <person name="Barry K.W."/>
            <person name="Cichocki N."/>
            <person name="Veneault-Fourrey C."/>
            <person name="LaButti K."/>
            <person name="Lindquist E.A."/>
            <person name="Lipzen A."/>
            <person name="Lundell T."/>
            <person name="Morin E."/>
            <person name="Murat C."/>
            <person name="Sun H."/>
            <person name="Tunlid A."/>
            <person name="Henrissat B."/>
            <person name="Grigoriev I.V."/>
            <person name="Hibbett D.S."/>
            <person name="Martin F."/>
            <person name="Nordberg H.P."/>
            <person name="Cantor M.N."/>
            <person name="Hua S.X."/>
        </authorList>
    </citation>
    <scope>NUCLEOTIDE SEQUENCE [LARGE SCALE GENOMIC DNA]</scope>
    <source>
        <strain evidence="3">h7</strain>
    </source>
</reference>
<proteinExistence type="predicted"/>
<feature type="region of interest" description="Disordered" evidence="1">
    <location>
        <begin position="1"/>
        <end position="43"/>
    </location>
</feature>
<evidence type="ECO:0000313" key="3">
    <source>
        <dbReference type="Proteomes" id="UP000053424"/>
    </source>
</evidence>
<gene>
    <name evidence="2" type="ORF">M413DRAFT_122068</name>
</gene>
<keyword evidence="3" id="KW-1185">Reference proteome</keyword>
<evidence type="ECO:0000256" key="1">
    <source>
        <dbReference type="SAM" id="MobiDB-lite"/>
    </source>
</evidence>
<dbReference type="EMBL" id="KN831777">
    <property type="protein sequence ID" value="KIM42707.1"/>
    <property type="molecule type" value="Genomic_DNA"/>
</dbReference>
<accession>A0A0C2YNV7</accession>
<feature type="compositionally biased region" description="Basic and acidic residues" evidence="1">
    <location>
        <begin position="1"/>
        <end position="15"/>
    </location>
</feature>
<sequence length="125" mass="13269">MERYLHLHGDSHSEWRSSSPSVLSNSVSLGKDASSSSTYISSSELPLSGCVAPLLWRGGCSATAVGSRGDVGEAGASRTVNLRSARPSTQVISIGTDTVVLAVAHSVQIAMKVWRCSESFFRREV</sequence>
<name>A0A0C2YNV7_HEBCY</name>
<reference evidence="3" key="2">
    <citation type="submission" date="2015-01" db="EMBL/GenBank/DDBJ databases">
        <title>Evolutionary Origins and Diversification of the Mycorrhizal Mutualists.</title>
        <authorList>
            <consortium name="DOE Joint Genome Institute"/>
            <consortium name="Mycorrhizal Genomics Consortium"/>
            <person name="Kohler A."/>
            <person name="Kuo A."/>
            <person name="Nagy L.G."/>
            <person name="Floudas D."/>
            <person name="Copeland A."/>
            <person name="Barry K.W."/>
            <person name="Cichocki N."/>
            <person name="Veneault-Fourrey C."/>
            <person name="LaButti K."/>
            <person name="Lindquist E.A."/>
            <person name="Lipzen A."/>
            <person name="Lundell T."/>
            <person name="Morin E."/>
            <person name="Murat C."/>
            <person name="Riley R."/>
            <person name="Ohm R."/>
            <person name="Sun H."/>
            <person name="Tunlid A."/>
            <person name="Henrissat B."/>
            <person name="Grigoriev I.V."/>
            <person name="Hibbett D.S."/>
            <person name="Martin F."/>
        </authorList>
    </citation>
    <scope>NUCLEOTIDE SEQUENCE [LARGE SCALE GENOMIC DNA]</scope>
    <source>
        <strain evidence="3">h7</strain>
    </source>
</reference>
<dbReference type="Proteomes" id="UP000053424">
    <property type="component" value="Unassembled WGS sequence"/>
</dbReference>
<dbReference type="HOGENOM" id="CLU_1992902_0_0_1"/>
<organism evidence="2 3">
    <name type="scientific">Hebeloma cylindrosporum</name>
    <dbReference type="NCBI Taxonomy" id="76867"/>
    <lineage>
        <taxon>Eukaryota</taxon>
        <taxon>Fungi</taxon>
        <taxon>Dikarya</taxon>
        <taxon>Basidiomycota</taxon>
        <taxon>Agaricomycotina</taxon>
        <taxon>Agaricomycetes</taxon>
        <taxon>Agaricomycetidae</taxon>
        <taxon>Agaricales</taxon>
        <taxon>Agaricineae</taxon>
        <taxon>Hymenogastraceae</taxon>
        <taxon>Hebeloma</taxon>
    </lineage>
</organism>
<feature type="compositionally biased region" description="Low complexity" evidence="1">
    <location>
        <begin position="17"/>
        <end position="43"/>
    </location>
</feature>
<evidence type="ECO:0000313" key="2">
    <source>
        <dbReference type="EMBL" id="KIM42707.1"/>
    </source>
</evidence>
<protein>
    <submittedName>
        <fullName evidence="2">Uncharacterized protein</fullName>
    </submittedName>
</protein>